<dbReference type="OMA" id="WADETHR"/>
<dbReference type="OrthoDB" id="189220at2759"/>
<dbReference type="RefSeq" id="XP_022660846.1">
    <property type="nucleotide sequence ID" value="XM_022805111.1"/>
</dbReference>
<dbReference type="GeneID" id="111250221"/>
<dbReference type="PROSITE" id="PS00126">
    <property type="entry name" value="PDEASE_I_1"/>
    <property type="match status" value="1"/>
</dbReference>
<comment type="cofactor">
    <cofactor evidence="3">
        <name>a divalent metal cation</name>
        <dbReference type="ChEBI" id="CHEBI:60240"/>
    </cofactor>
    <text evidence="3">Binds 2 divalent metal cations per subunit. Site 1 may preferentially bind zinc ions, while site 2 has a preference for magnesium and/or manganese ions.</text>
</comment>
<evidence type="ECO:0000313" key="5">
    <source>
        <dbReference type="EnsemblMetazoa" id="XP_022660846"/>
    </source>
</evidence>
<keyword evidence="6" id="KW-1185">Reference proteome</keyword>
<evidence type="ECO:0000256" key="2">
    <source>
        <dbReference type="ARBA" id="ARBA00022801"/>
    </source>
</evidence>
<dbReference type="InterPro" id="IPR023174">
    <property type="entry name" value="PDEase_CS"/>
</dbReference>
<dbReference type="GO" id="GO:0004114">
    <property type="term" value="F:3',5'-cyclic-nucleotide phosphodiesterase activity"/>
    <property type="evidence" value="ECO:0007669"/>
    <property type="project" value="InterPro"/>
</dbReference>
<evidence type="ECO:0000259" key="4">
    <source>
        <dbReference type="PROSITE" id="PS51845"/>
    </source>
</evidence>
<dbReference type="Gene3D" id="1.10.1300.10">
    <property type="entry name" value="3'5'-cyclic nucleotide phosphodiesterase, catalytic domain"/>
    <property type="match status" value="1"/>
</dbReference>
<dbReference type="EnsemblMetazoa" id="XM_022805111">
    <property type="protein sequence ID" value="XP_022660846"/>
    <property type="gene ID" value="LOC111250221"/>
</dbReference>
<sequence length="463" mass="52632">MMCIRYRAASQLSPEPEEGDGKPHVKPRIKKKIIWKRLPFGTAYDLDCALFDVEKIHKSPQLNALSQWDYDIFGLAKMWPCTVLSSMCFRILKDTGLISAFGLLEKELILYLHVLESGYRDIPFHNRVHAADVLHGVYYLCTQPVAGLKQSPRSKNVGTANLQVVTSFREKQFGERQKKGNQKSTLPIDPNSERTYGILAANITRLELLAVLLAAAMHDYDHPGRSNRFLVLTKSPLAQLYNNRSVLEQHHVSKSWELMESYPECNFLKNMHPTERSKLQQLTVDCVLATDLDRHSIVLETFNDQVKAGLNWADETHRLSVLLMVIKLADVSGPCKRFDLHSSWMNLLCQEFYQQGEEERNRGWEITKYMDGNHPETAKLQSSFITNVVQPLLTAYSNAGLMPSQWVLPVPPALDGMEDAPNQGDGERQSLMKDCIPMKHLQDNLSYWTNILEHKGQKGGSAL</sequence>
<dbReference type="KEGG" id="vde:111250221"/>
<dbReference type="EC" id="3.1.4.-" evidence="3"/>
<organism evidence="5 6">
    <name type="scientific">Varroa destructor</name>
    <name type="common">Honeybee mite</name>
    <dbReference type="NCBI Taxonomy" id="109461"/>
    <lineage>
        <taxon>Eukaryota</taxon>
        <taxon>Metazoa</taxon>
        <taxon>Ecdysozoa</taxon>
        <taxon>Arthropoda</taxon>
        <taxon>Chelicerata</taxon>
        <taxon>Arachnida</taxon>
        <taxon>Acari</taxon>
        <taxon>Parasitiformes</taxon>
        <taxon>Mesostigmata</taxon>
        <taxon>Gamasina</taxon>
        <taxon>Dermanyssoidea</taxon>
        <taxon>Varroidae</taxon>
        <taxon>Varroa</taxon>
    </lineage>
</organism>
<evidence type="ECO:0000256" key="1">
    <source>
        <dbReference type="ARBA" id="ARBA00022723"/>
    </source>
</evidence>
<keyword evidence="1 3" id="KW-0479">Metal-binding</keyword>
<dbReference type="InterPro" id="IPR002073">
    <property type="entry name" value="PDEase_catalytic_dom"/>
</dbReference>
<evidence type="ECO:0000256" key="3">
    <source>
        <dbReference type="RuleBase" id="RU363067"/>
    </source>
</evidence>
<dbReference type="PROSITE" id="PS51845">
    <property type="entry name" value="PDEASE_I_2"/>
    <property type="match status" value="1"/>
</dbReference>
<evidence type="ECO:0000313" key="6">
    <source>
        <dbReference type="Proteomes" id="UP000594260"/>
    </source>
</evidence>
<dbReference type="GO" id="GO:0046872">
    <property type="term" value="F:metal ion binding"/>
    <property type="evidence" value="ECO:0007669"/>
    <property type="project" value="UniProtKB-KW"/>
</dbReference>
<dbReference type="SUPFAM" id="SSF109604">
    <property type="entry name" value="HD-domain/PDEase-like"/>
    <property type="match status" value="1"/>
</dbReference>
<dbReference type="Pfam" id="PF00233">
    <property type="entry name" value="PDEase_I"/>
    <property type="match status" value="1"/>
</dbReference>
<protein>
    <recommendedName>
        <fullName evidence="3">Phosphodiesterase</fullName>
        <ecNumber evidence="3">3.1.4.-</ecNumber>
    </recommendedName>
</protein>
<proteinExistence type="inferred from homology"/>
<dbReference type="PANTHER" id="PTHR11347">
    <property type="entry name" value="CYCLIC NUCLEOTIDE PHOSPHODIESTERASE"/>
    <property type="match status" value="1"/>
</dbReference>
<dbReference type="InParanoid" id="A0A7M7K2W5"/>
<dbReference type="GO" id="GO:0007165">
    <property type="term" value="P:signal transduction"/>
    <property type="evidence" value="ECO:0007669"/>
    <property type="project" value="InterPro"/>
</dbReference>
<dbReference type="InterPro" id="IPR036971">
    <property type="entry name" value="PDEase_catalytic_dom_sf"/>
</dbReference>
<dbReference type="EnsemblMetazoa" id="XM_022805110">
    <property type="protein sequence ID" value="XP_022660845"/>
    <property type="gene ID" value="LOC111250221"/>
</dbReference>
<name>A0A7M7K2W5_VARDE</name>
<dbReference type="RefSeq" id="XP_022660845.1">
    <property type="nucleotide sequence ID" value="XM_022805110.1"/>
</dbReference>
<feature type="domain" description="PDEase" evidence="4">
    <location>
        <begin position="49"/>
        <end position="455"/>
    </location>
</feature>
<dbReference type="SMART" id="SM00471">
    <property type="entry name" value="HDc"/>
    <property type="match status" value="1"/>
</dbReference>
<keyword evidence="2 3" id="KW-0378">Hydrolase</keyword>
<dbReference type="EnsemblMetazoa" id="XM_022805108">
    <property type="protein sequence ID" value="XP_022660843"/>
    <property type="gene ID" value="LOC111250221"/>
</dbReference>
<dbReference type="AlphaFoldDB" id="A0A7M7K2W5"/>
<comment type="similarity">
    <text evidence="3">Belongs to the cyclic nucleotide phosphodiesterase family.</text>
</comment>
<reference evidence="5" key="1">
    <citation type="submission" date="2021-01" db="UniProtKB">
        <authorList>
            <consortium name="EnsemblMetazoa"/>
        </authorList>
    </citation>
    <scope>IDENTIFICATION</scope>
</reference>
<accession>A0A7M7K2W5</accession>
<dbReference type="CDD" id="cd00077">
    <property type="entry name" value="HDc"/>
    <property type="match status" value="1"/>
</dbReference>
<dbReference type="RefSeq" id="XP_022660843.1">
    <property type="nucleotide sequence ID" value="XM_022805108.1"/>
</dbReference>
<dbReference type="InterPro" id="IPR003607">
    <property type="entry name" value="HD/PDEase_dom"/>
</dbReference>
<dbReference type="Proteomes" id="UP000594260">
    <property type="component" value="Unplaced"/>
</dbReference>